<dbReference type="Proteomes" id="UP001163324">
    <property type="component" value="Chromosome 10"/>
</dbReference>
<sequence length="88" mass="9120">MKLSIAAAALAMVLPALAAPAPADLDARTGGSSHEEICNNKGKQVCCTGLLDCIVTLNVCQDKAYCCKTDKPDNALVNISLLNCVSIL</sequence>
<dbReference type="EMBL" id="CM047949">
    <property type="protein sequence ID" value="KAI9896051.1"/>
    <property type="molecule type" value="Genomic_DNA"/>
</dbReference>
<organism evidence="1 2">
    <name type="scientific">Trichothecium roseum</name>
    <dbReference type="NCBI Taxonomy" id="47278"/>
    <lineage>
        <taxon>Eukaryota</taxon>
        <taxon>Fungi</taxon>
        <taxon>Dikarya</taxon>
        <taxon>Ascomycota</taxon>
        <taxon>Pezizomycotina</taxon>
        <taxon>Sordariomycetes</taxon>
        <taxon>Hypocreomycetidae</taxon>
        <taxon>Hypocreales</taxon>
        <taxon>Hypocreales incertae sedis</taxon>
        <taxon>Trichothecium</taxon>
    </lineage>
</organism>
<evidence type="ECO:0000313" key="1">
    <source>
        <dbReference type="EMBL" id="KAI9896051.1"/>
    </source>
</evidence>
<keyword evidence="2" id="KW-1185">Reference proteome</keyword>
<protein>
    <submittedName>
        <fullName evidence="1">Uncharacterized protein</fullName>
    </submittedName>
</protein>
<comment type="caution">
    <text evidence="1">The sequence shown here is derived from an EMBL/GenBank/DDBJ whole genome shotgun (WGS) entry which is preliminary data.</text>
</comment>
<accession>A0ACC0UPM1</accession>
<evidence type="ECO:0000313" key="2">
    <source>
        <dbReference type="Proteomes" id="UP001163324"/>
    </source>
</evidence>
<gene>
    <name evidence="1" type="ORF">N3K66_008951</name>
</gene>
<proteinExistence type="predicted"/>
<reference evidence="1" key="1">
    <citation type="submission" date="2022-10" db="EMBL/GenBank/DDBJ databases">
        <title>Complete Genome of Trichothecium roseum strain YXFP-22015, a Plant Pathogen Isolated from Citrus.</title>
        <authorList>
            <person name="Wang Y."/>
            <person name="Zhu L."/>
        </authorList>
    </citation>
    <scope>NUCLEOTIDE SEQUENCE</scope>
    <source>
        <strain evidence="1">YXFP-22015</strain>
    </source>
</reference>
<name>A0ACC0UPM1_9HYPO</name>